<name>A0A6G7VGX0_9GAMM</name>
<dbReference type="PANTHER" id="PTHR30158">
    <property type="entry name" value="ACRA/E-RELATED COMPONENT OF DRUG EFFLUX TRANSPORTER"/>
    <property type="match status" value="1"/>
</dbReference>
<evidence type="ECO:0000313" key="9">
    <source>
        <dbReference type="Proteomes" id="UP000502699"/>
    </source>
</evidence>
<evidence type="ECO:0000259" key="5">
    <source>
        <dbReference type="Pfam" id="PF25917"/>
    </source>
</evidence>
<dbReference type="Proteomes" id="UP000502699">
    <property type="component" value="Chromosome"/>
</dbReference>
<comment type="subcellular location">
    <subcellularLocation>
        <location evidence="1">Cell inner membrane</location>
        <topology evidence="1">Lipid-anchor</topology>
    </subcellularLocation>
</comment>
<accession>A0A6G7VGX0</accession>
<dbReference type="InterPro" id="IPR058627">
    <property type="entry name" value="MdtA-like_C"/>
</dbReference>
<dbReference type="AlphaFoldDB" id="A0A6G7VGX0"/>
<dbReference type="Pfam" id="PF25944">
    <property type="entry name" value="Beta-barrel_RND"/>
    <property type="match status" value="1"/>
</dbReference>
<dbReference type="Gene3D" id="2.40.420.20">
    <property type="match status" value="1"/>
</dbReference>
<evidence type="ECO:0000256" key="2">
    <source>
        <dbReference type="ARBA" id="ARBA00009477"/>
    </source>
</evidence>
<dbReference type="PANTHER" id="PTHR30158:SF3">
    <property type="entry name" value="MULTIDRUG EFFLUX PUMP SUBUNIT ACRA-RELATED"/>
    <property type="match status" value="1"/>
</dbReference>
<feature type="domain" description="Multidrug resistance protein MdtA-like barrel-sandwich hybrid" evidence="5">
    <location>
        <begin position="53"/>
        <end position="196"/>
    </location>
</feature>
<dbReference type="GO" id="GO:0046677">
    <property type="term" value="P:response to antibiotic"/>
    <property type="evidence" value="ECO:0007669"/>
    <property type="project" value="TreeGrafter"/>
</dbReference>
<dbReference type="Pfam" id="PF25876">
    <property type="entry name" value="HH_MFP_RND"/>
    <property type="match status" value="1"/>
</dbReference>
<feature type="domain" description="Multidrug resistance protein MdtA-like alpha-helical hairpin" evidence="4">
    <location>
        <begin position="94"/>
        <end position="163"/>
    </location>
</feature>
<feature type="coiled-coil region" evidence="3">
    <location>
        <begin position="94"/>
        <end position="159"/>
    </location>
</feature>
<dbReference type="GO" id="GO:0022857">
    <property type="term" value="F:transmembrane transporter activity"/>
    <property type="evidence" value="ECO:0007669"/>
    <property type="project" value="InterPro"/>
</dbReference>
<dbReference type="InterPro" id="IPR006143">
    <property type="entry name" value="RND_pump_MFP"/>
</dbReference>
<dbReference type="NCBIfam" id="TIGR01730">
    <property type="entry name" value="RND_mfp"/>
    <property type="match status" value="1"/>
</dbReference>
<feature type="domain" description="Multidrug resistance protein MdtA-like C-terminal permuted SH3" evidence="7">
    <location>
        <begin position="295"/>
        <end position="356"/>
    </location>
</feature>
<organism evidence="8 9">
    <name type="scientific">Caldichromatium japonicum</name>
    <dbReference type="NCBI Taxonomy" id="2699430"/>
    <lineage>
        <taxon>Bacteria</taxon>
        <taxon>Pseudomonadati</taxon>
        <taxon>Pseudomonadota</taxon>
        <taxon>Gammaproteobacteria</taxon>
        <taxon>Chromatiales</taxon>
        <taxon>Chromatiaceae</taxon>
        <taxon>Caldichromatium</taxon>
    </lineage>
</organism>
<feature type="domain" description="Multidrug resistance protein MdtA-like beta-barrel" evidence="6">
    <location>
        <begin position="200"/>
        <end position="290"/>
    </location>
</feature>
<dbReference type="GO" id="GO:0005886">
    <property type="term" value="C:plasma membrane"/>
    <property type="evidence" value="ECO:0007669"/>
    <property type="project" value="UniProtKB-SubCell"/>
</dbReference>
<dbReference type="EMBL" id="CP048029">
    <property type="protein sequence ID" value="QIK39037.1"/>
    <property type="molecule type" value="Genomic_DNA"/>
</dbReference>
<evidence type="ECO:0000259" key="7">
    <source>
        <dbReference type="Pfam" id="PF25967"/>
    </source>
</evidence>
<evidence type="ECO:0000259" key="6">
    <source>
        <dbReference type="Pfam" id="PF25944"/>
    </source>
</evidence>
<dbReference type="KEGG" id="cjap:GWK36_00845"/>
<dbReference type="Gene3D" id="2.40.50.100">
    <property type="match status" value="1"/>
</dbReference>
<evidence type="ECO:0000259" key="4">
    <source>
        <dbReference type="Pfam" id="PF25876"/>
    </source>
</evidence>
<comment type="similarity">
    <text evidence="2">Belongs to the membrane fusion protein (MFP) (TC 8.A.1) family.</text>
</comment>
<dbReference type="Pfam" id="PF25967">
    <property type="entry name" value="RND-MFP_C"/>
    <property type="match status" value="1"/>
</dbReference>
<dbReference type="Pfam" id="PF25917">
    <property type="entry name" value="BSH_RND"/>
    <property type="match status" value="1"/>
</dbReference>
<evidence type="ECO:0000256" key="1">
    <source>
        <dbReference type="ARBA" id="ARBA00004519"/>
    </source>
</evidence>
<protein>
    <submittedName>
        <fullName evidence="8">Efflux RND transporter periplasmic adaptor subunit</fullName>
    </submittedName>
</protein>
<dbReference type="SUPFAM" id="SSF111369">
    <property type="entry name" value="HlyD-like secretion proteins"/>
    <property type="match status" value="1"/>
</dbReference>
<dbReference type="InterPro" id="IPR058626">
    <property type="entry name" value="MdtA-like_b-barrel"/>
</dbReference>
<keyword evidence="3" id="KW-0175">Coiled coil</keyword>
<dbReference type="InterPro" id="IPR058625">
    <property type="entry name" value="MdtA-like_BSH"/>
</dbReference>
<reference evidence="9" key="1">
    <citation type="submission" date="2020-01" db="EMBL/GenBank/DDBJ databases">
        <title>Caldichromatium gen. nov., sp. nov., a thermophilic purple sulfur bacterium member of the family Chromatiaceae isolated from Nakabusa hot spring, Japan.</title>
        <authorList>
            <person name="Saini M.K."/>
            <person name="Hanada S."/>
            <person name="Tank M."/>
        </authorList>
    </citation>
    <scope>NUCLEOTIDE SEQUENCE [LARGE SCALE GENOMIC DNA]</scope>
    <source>
        <strain evidence="9">No.7</strain>
    </source>
</reference>
<keyword evidence="9" id="KW-1185">Reference proteome</keyword>
<evidence type="ECO:0000256" key="3">
    <source>
        <dbReference type="SAM" id="Coils"/>
    </source>
</evidence>
<proteinExistence type="inferred from homology"/>
<evidence type="ECO:0000313" key="8">
    <source>
        <dbReference type="EMBL" id="QIK39037.1"/>
    </source>
</evidence>
<dbReference type="Gene3D" id="1.10.287.470">
    <property type="entry name" value="Helix hairpin bin"/>
    <property type="match status" value="1"/>
</dbReference>
<gene>
    <name evidence="8" type="ORF">GWK36_00845</name>
</gene>
<dbReference type="Gene3D" id="2.40.30.170">
    <property type="match status" value="1"/>
</dbReference>
<dbReference type="FunFam" id="2.40.420.20:FF:000001">
    <property type="entry name" value="Efflux RND transporter periplasmic adaptor subunit"/>
    <property type="match status" value="1"/>
</dbReference>
<sequence length="383" mass="41274">MIFFALVGCSKPHTPSPGPGMGPSGPPEVGVIALHPQTVNLTVELPGRTSAYRIAEVRPQVGGIIQERLFKEGSQVQASQVLYQIDAAPYQAAYESAQAALERARAGLERARLKAERAANLLKARAVSQEDYDDAEAARKEAAAAVAVAEAEVKRARIELDYTRIKAPIGGRIGRSLVTQGALVTANQAQALATIQQLDPIYVDLTQASVELLRLRRALQDGRLQRPAGDQPRVTLILEDGRDYPHPGRLEFAEVSVEPTTASIILRAIIPNPDQVLLPGMFVRARVEEGQRQGVLLVPQRAVQRDRQGRPYVLVLNADDQVEQRLLQTERIQGDAWLVEGGVAAGERLILDGLQRVRPGDQARAIALDATPGASGPAAPSSP</sequence>
<dbReference type="InterPro" id="IPR058624">
    <property type="entry name" value="MdtA-like_HH"/>
</dbReference>